<dbReference type="Gene3D" id="1.10.10.10">
    <property type="entry name" value="Winged helix-like DNA-binding domain superfamily/Winged helix DNA-binding domain"/>
    <property type="match status" value="1"/>
</dbReference>
<dbReference type="OrthoDB" id="5151590at2759"/>
<proteinExistence type="predicted"/>
<evidence type="ECO:0000256" key="1">
    <source>
        <dbReference type="SAM" id="MobiDB-lite"/>
    </source>
</evidence>
<organism evidence="3 4">
    <name type="scientific">Ustilago bromivora</name>
    <dbReference type="NCBI Taxonomy" id="307758"/>
    <lineage>
        <taxon>Eukaryota</taxon>
        <taxon>Fungi</taxon>
        <taxon>Dikarya</taxon>
        <taxon>Basidiomycota</taxon>
        <taxon>Ustilaginomycotina</taxon>
        <taxon>Ustilaginomycetes</taxon>
        <taxon>Ustilaginales</taxon>
        <taxon>Ustilaginaceae</taxon>
        <taxon>Ustilago</taxon>
    </lineage>
</organism>
<dbReference type="InterPro" id="IPR036388">
    <property type="entry name" value="WH-like_DNA-bd_sf"/>
</dbReference>
<dbReference type="Proteomes" id="UP000179920">
    <property type="component" value="Chromosome II"/>
</dbReference>
<evidence type="ECO:0000313" key="4">
    <source>
        <dbReference type="Proteomes" id="UP000179920"/>
    </source>
</evidence>
<reference evidence="4" key="1">
    <citation type="submission" date="2016-04" db="EMBL/GenBank/DDBJ databases">
        <authorList>
            <person name="Guldener U."/>
            <person name="Guldener U."/>
        </authorList>
    </citation>
    <scope>NUCLEOTIDE SEQUENCE [LARGE SCALE GENOMIC DNA]</scope>
    <source>
        <strain evidence="4">UB2112</strain>
    </source>
</reference>
<gene>
    <name evidence="3" type="ORF">UBRO_20495</name>
</gene>
<dbReference type="InterPro" id="IPR009057">
    <property type="entry name" value="Homeodomain-like_sf"/>
</dbReference>
<accession>A0A1K0GK28</accession>
<evidence type="ECO:0000313" key="3">
    <source>
        <dbReference type="EMBL" id="SAM73335.1"/>
    </source>
</evidence>
<protein>
    <recommendedName>
        <fullName evidence="2">Transposase IS30-like HTH domain-containing protein</fullName>
    </recommendedName>
</protein>
<name>A0A1K0GK28_9BASI</name>
<dbReference type="Pfam" id="PF13936">
    <property type="entry name" value="HTH_38"/>
    <property type="match status" value="1"/>
</dbReference>
<dbReference type="EMBL" id="LT558118">
    <property type="protein sequence ID" value="SAM73335.1"/>
    <property type="molecule type" value="Genomic_DNA"/>
</dbReference>
<feature type="domain" description="Transposase IS30-like HTH" evidence="2">
    <location>
        <begin position="3"/>
        <end position="44"/>
    </location>
</feature>
<sequence length="144" mass="16167">MVRGKELSVADRSTIVTLHEQGMSYARIASSVGVAKTTVFKTLRNFKERGNLETAPRSGRPRTCTERQRRRLVRQALKEPTLTWKQLSAELNGLSTSRVRKLAYEAGLSRRISPKKPVLIVLTAPRRSEKPSSVQRKPQTNSAP</sequence>
<dbReference type="AlphaFoldDB" id="A0A1K0GK28"/>
<dbReference type="PANTHER" id="PTHR46068">
    <property type="entry name" value="PROTEIN CBG27172"/>
    <property type="match status" value="1"/>
</dbReference>
<feature type="compositionally biased region" description="Polar residues" evidence="1">
    <location>
        <begin position="131"/>
        <end position="144"/>
    </location>
</feature>
<feature type="region of interest" description="Disordered" evidence="1">
    <location>
        <begin position="123"/>
        <end position="144"/>
    </location>
</feature>
<dbReference type="InterPro" id="IPR025246">
    <property type="entry name" value="IS30-like_HTH"/>
</dbReference>
<dbReference type="SUPFAM" id="SSF46689">
    <property type="entry name" value="Homeodomain-like"/>
    <property type="match status" value="1"/>
</dbReference>
<evidence type="ECO:0000259" key="2">
    <source>
        <dbReference type="Pfam" id="PF13936"/>
    </source>
</evidence>
<dbReference type="PANTHER" id="PTHR46068:SF1">
    <property type="entry name" value="TRANSPOSASE IS30-LIKE HTH DOMAIN-CONTAINING PROTEIN"/>
    <property type="match status" value="1"/>
</dbReference>